<dbReference type="AlphaFoldDB" id="A0A8J2LTD3"/>
<accession>A0A8J2LTD3</accession>
<feature type="non-terminal residue" evidence="1">
    <location>
        <position position="1"/>
    </location>
</feature>
<dbReference type="EMBL" id="CAJVCH010546772">
    <property type="protein sequence ID" value="CAG7828244.1"/>
    <property type="molecule type" value="Genomic_DNA"/>
</dbReference>
<sequence>LSEFIVNTPSCRLPKTELRPSFYADFMNWNENRSPDCSKDTKIVTLLDEEFFLQINASISPNSCYLMEITRNPESDNSYLFVNERVINDSLVAVHDFEMMMINCSNISTVEANIPMKAQV</sequence>
<keyword evidence="2" id="KW-1185">Reference proteome</keyword>
<protein>
    <submittedName>
        <fullName evidence="1">Uncharacterized protein</fullName>
    </submittedName>
</protein>
<name>A0A8J2LTD3_9HEXA</name>
<evidence type="ECO:0000313" key="1">
    <source>
        <dbReference type="EMBL" id="CAG7828244.1"/>
    </source>
</evidence>
<reference evidence="1" key="1">
    <citation type="submission" date="2021-06" db="EMBL/GenBank/DDBJ databases">
        <authorList>
            <person name="Hodson N. C."/>
            <person name="Mongue J. A."/>
            <person name="Jaron S. K."/>
        </authorList>
    </citation>
    <scope>NUCLEOTIDE SEQUENCE</scope>
</reference>
<comment type="caution">
    <text evidence="1">The sequence shown here is derived from an EMBL/GenBank/DDBJ whole genome shotgun (WGS) entry which is preliminary data.</text>
</comment>
<organism evidence="1 2">
    <name type="scientific">Allacma fusca</name>
    <dbReference type="NCBI Taxonomy" id="39272"/>
    <lineage>
        <taxon>Eukaryota</taxon>
        <taxon>Metazoa</taxon>
        <taxon>Ecdysozoa</taxon>
        <taxon>Arthropoda</taxon>
        <taxon>Hexapoda</taxon>
        <taxon>Collembola</taxon>
        <taxon>Symphypleona</taxon>
        <taxon>Sminthuridae</taxon>
        <taxon>Allacma</taxon>
    </lineage>
</organism>
<dbReference type="Proteomes" id="UP000708208">
    <property type="component" value="Unassembled WGS sequence"/>
</dbReference>
<evidence type="ECO:0000313" key="2">
    <source>
        <dbReference type="Proteomes" id="UP000708208"/>
    </source>
</evidence>
<gene>
    <name evidence="1" type="ORF">AFUS01_LOCUS38186</name>
</gene>
<feature type="non-terminal residue" evidence="1">
    <location>
        <position position="120"/>
    </location>
</feature>
<proteinExistence type="predicted"/>